<evidence type="ECO:0000313" key="5">
    <source>
        <dbReference type="Proteomes" id="UP001205998"/>
    </source>
</evidence>
<dbReference type="GO" id="GO:0000978">
    <property type="term" value="F:RNA polymerase II cis-regulatory region sequence-specific DNA binding"/>
    <property type="evidence" value="ECO:0007669"/>
    <property type="project" value="TreeGrafter"/>
</dbReference>
<dbReference type="GO" id="GO:0000122">
    <property type="term" value="P:negative regulation of transcription by RNA polymerase II"/>
    <property type="evidence" value="ECO:0007669"/>
    <property type="project" value="TreeGrafter"/>
</dbReference>
<comment type="caution">
    <text evidence="4">The sequence shown here is derived from an EMBL/GenBank/DDBJ whole genome shotgun (WGS) entry which is preliminary data.</text>
</comment>
<dbReference type="GO" id="GO:0046332">
    <property type="term" value="F:SMAD binding"/>
    <property type="evidence" value="ECO:0007669"/>
    <property type="project" value="InterPro"/>
</dbReference>
<dbReference type="InterPro" id="IPR010919">
    <property type="entry name" value="SAND-like_dom_sf"/>
</dbReference>
<dbReference type="GO" id="GO:0005667">
    <property type="term" value="C:transcription regulator complex"/>
    <property type="evidence" value="ECO:0007669"/>
    <property type="project" value="TreeGrafter"/>
</dbReference>
<evidence type="ECO:0000313" key="4">
    <source>
        <dbReference type="EMBL" id="KAI5614527.1"/>
    </source>
</evidence>
<dbReference type="GO" id="GO:0030514">
    <property type="term" value="P:negative regulation of BMP signaling pathway"/>
    <property type="evidence" value="ECO:0007669"/>
    <property type="project" value="TreeGrafter"/>
</dbReference>
<dbReference type="InterPro" id="IPR009061">
    <property type="entry name" value="DNA-bd_dom_put_sf"/>
</dbReference>
<name>A0AAD5AFB0_SILAS</name>
<dbReference type="PANTHER" id="PTHR10005">
    <property type="entry name" value="SKI ONCOGENE-RELATED"/>
    <property type="match status" value="1"/>
</dbReference>
<dbReference type="GO" id="GO:0005634">
    <property type="term" value="C:nucleus"/>
    <property type="evidence" value="ECO:0007669"/>
    <property type="project" value="TreeGrafter"/>
</dbReference>
<dbReference type="SUPFAM" id="SSF46955">
    <property type="entry name" value="Putative DNA-binding domain"/>
    <property type="match status" value="1"/>
</dbReference>
<dbReference type="Gene3D" id="3.10.390.10">
    <property type="entry name" value="SAND domain-like"/>
    <property type="match status" value="1"/>
</dbReference>
<dbReference type="Proteomes" id="UP001205998">
    <property type="component" value="Unassembled WGS sequence"/>
</dbReference>
<dbReference type="Pfam" id="PF02437">
    <property type="entry name" value="Ski_Sno_DHD"/>
    <property type="match status" value="1"/>
</dbReference>
<reference evidence="4" key="1">
    <citation type="submission" date="2018-07" db="EMBL/GenBank/DDBJ databases">
        <title>Comparative genomics of catfishes provides insights into carnivory and benthic adaptation.</title>
        <authorList>
            <person name="Zhang Y."/>
            <person name="Wang D."/>
            <person name="Peng Z."/>
            <person name="Zheng S."/>
            <person name="Shao F."/>
            <person name="Tao W."/>
        </authorList>
    </citation>
    <scope>NUCLEOTIDE SEQUENCE</scope>
    <source>
        <strain evidence="4">Chongqing</strain>
    </source>
</reference>
<dbReference type="Pfam" id="PF08782">
    <property type="entry name" value="c-SKI_SMAD_bind"/>
    <property type="match status" value="1"/>
</dbReference>
<dbReference type="Gene3D" id="3.10.260.20">
    <property type="entry name" value="Ski"/>
    <property type="match status" value="1"/>
</dbReference>
<dbReference type="FunFam" id="3.10.390.10:FF:000002">
    <property type="entry name" value="Putative ski oncogene"/>
    <property type="match status" value="1"/>
</dbReference>
<dbReference type="EMBL" id="MU558692">
    <property type="protein sequence ID" value="KAI5614527.1"/>
    <property type="molecule type" value="Genomic_DNA"/>
</dbReference>
<feature type="domain" description="c-SKI SMAD4-binding" evidence="3">
    <location>
        <begin position="198"/>
        <end position="293"/>
    </location>
</feature>
<proteinExistence type="inferred from homology"/>
<dbReference type="GO" id="GO:0030512">
    <property type="term" value="P:negative regulation of transforming growth factor beta receptor signaling pathway"/>
    <property type="evidence" value="ECO:0007669"/>
    <property type="project" value="TreeGrafter"/>
</dbReference>
<dbReference type="InterPro" id="IPR003380">
    <property type="entry name" value="SKI/SNO/DAC"/>
</dbReference>
<evidence type="ECO:0000259" key="3">
    <source>
        <dbReference type="SMART" id="SM01046"/>
    </source>
</evidence>
<dbReference type="GO" id="GO:0005737">
    <property type="term" value="C:cytoplasm"/>
    <property type="evidence" value="ECO:0007669"/>
    <property type="project" value="TreeGrafter"/>
</dbReference>
<dbReference type="SUPFAM" id="SSF63763">
    <property type="entry name" value="SAND domain-like"/>
    <property type="match status" value="1"/>
</dbReference>
<dbReference type="FunFam" id="3.10.260.20:FF:000002">
    <property type="entry name" value="SKI-like oncogene a"/>
    <property type="match status" value="1"/>
</dbReference>
<gene>
    <name evidence="4" type="ORF">C0J50_9114</name>
</gene>
<feature type="coiled-coil region" evidence="2">
    <location>
        <begin position="419"/>
        <end position="460"/>
    </location>
</feature>
<dbReference type="InterPro" id="IPR037000">
    <property type="entry name" value="Ski_DNA-bd_sf"/>
</dbReference>
<dbReference type="PANTHER" id="PTHR10005:SF24">
    <property type="entry name" value="SKI ONCOGENE"/>
    <property type="match status" value="1"/>
</dbReference>
<protein>
    <submittedName>
        <fullName evidence="4">V-ski avian sarcoma viral oncogene-like b</fullName>
    </submittedName>
</protein>
<comment type="similarity">
    <text evidence="1">Belongs to the SKI family.</text>
</comment>
<keyword evidence="5" id="KW-1185">Reference proteome</keyword>
<dbReference type="GO" id="GO:0000981">
    <property type="term" value="F:DNA-binding transcription factor activity, RNA polymerase II-specific"/>
    <property type="evidence" value="ECO:0007669"/>
    <property type="project" value="TreeGrafter"/>
</dbReference>
<evidence type="ECO:0000256" key="2">
    <source>
        <dbReference type="SAM" id="Coils"/>
    </source>
</evidence>
<dbReference type="InterPro" id="IPR023216">
    <property type="entry name" value="Tscrpt_reg_SKI_SnoN"/>
</dbReference>
<organism evidence="4 5">
    <name type="scientific">Silurus asotus</name>
    <name type="common">Amur catfish</name>
    <name type="synonym">Parasilurus asotus</name>
    <dbReference type="NCBI Taxonomy" id="30991"/>
    <lineage>
        <taxon>Eukaryota</taxon>
        <taxon>Metazoa</taxon>
        <taxon>Chordata</taxon>
        <taxon>Craniata</taxon>
        <taxon>Vertebrata</taxon>
        <taxon>Euteleostomi</taxon>
        <taxon>Actinopterygii</taxon>
        <taxon>Neopterygii</taxon>
        <taxon>Teleostei</taxon>
        <taxon>Ostariophysi</taxon>
        <taxon>Siluriformes</taxon>
        <taxon>Siluridae</taxon>
        <taxon>Silurus</taxon>
    </lineage>
</organism>
<dbReference type="AlphaFoldDB" id="A0AAD5AFB0"/>
<evidence type="ECO:0000256" key="1">
    <source>
        <dbReference type="ARBA" id="ARBA00009513"/>
    </source>
</evidence>
<dbReference type="SMART" id="SM01046">
    <property type="entry name" value="c-SKI_SMAD_bind"/>
    <property type="match status" value="1"/>
</dbReference>
<sequence>MEAVSSFRPHAGLQQTLKQFHLSSMSSLGGPAAFSARWQHDPPFDKQSKTSVGFPLLHRLRIHAPSVFPGPLLIAPDRSTERCDTVLERETISCFVVGGEKRLCLPQILNIVLREFTLQQINAVCDELHIYCSRCTGDQLEILKIMGILPFSAPSCGLITQTDAERLCNSLLHGGALPPLLDKALACSSSELKYSDRAFDVYHECFGKCRGLFMPELYTSPYAACIQCLDCRLIFPTQKFVVHSHKRLENRTCHWGFDSSNWRAYILLDQNYTEKEEKATLQHLLNKLKEKYHIGNKHKCSSFGNMLERRGMKVSRSKTEYMCVNERGGSGMVQLQGEEVEKVVEFRYLGSTVQSNGECVREVKKRVQAGIRPSSAPSSKLEAMQQMLCNSSEARDRFLQEIVHVQVKQKENLTMALQVKCTLQQLKKLQLKLQQVEADCEQLRKELLQEQKSRQGLKQVVLQLQQQLSQGQPSQ</sequence>
<keyword evidence="2" id="KW-0175">Coiled coil</keyword>
<dbReference type="InterPro" id="IPR014890">
    <property type="entry name" value="c-SKI_SMAD4-bd_dom"/>
</dbReference>
<accession>A0AAD5AFB0</accession>